<dbReference type="Pfam" id="PF14054">
    <property type="entry name" value="DUF4249"/>
    <property type="match status" value="1"/>
</dbReference>
<evidence type="ECO:0000313" key="2">
    <source>
        <dbReference type="Proteomes" id="UP000250831"/>
    </source>
</evidence>
<gene>
    <name evidence="1" type="ORF">DCO56_18230</name>
</gene>
<dbReference type="Proteomes" id="UP000250831">
    <property type="component" value="Unassembled WGS sequence"/>
</dbReference>
<evidence type="ECO:0000313" key="1">
    <source>
        <dbReference type="EMBL" id="PUV22861.1"/>
    </source>
</evidence>
<dbReference type="AlphaFoldDB" id="A0A363NQC1"/>
<reference evidence="1 2" key="1">
    <citation type="submission" date="2018-04" db="EMBL/GenBank/DDBJ databases">
        <title>Sphingobacterium sp. M46 Genome.</title>
        <authorList>
            <person name="Cheng J."/>
            <person name="Li Y."/>
        </authorList>
    </citation>
    <scope>NUCLEOTIDE SEQUENCE [LARGE SCALE GENOMIC DNA]</scope>
    <source>
        <strain evidence="1 2">M46</strain>
    </source>
</reference>
<keyword evidence="2" id="KW-1185">Reference proteome</keyword>
<comment type="caution">
    <text evidence="1">The sequence shown here is derived from an EMBL/GenBank/DDBJ whole genome shotgun (WGS) entry which is preliminary data.</text>
</comment>
<proteinExistence type="predicted"/>
<sequence length="260" mass="29439">MNAKLSFILSSLLLLISSCEEKVDLNLNDATARIVIDAQLSDASPVQRIRISRSVGFDDPINTSGIKGATVWVKDNENRNYSFQYEKDGYYIHRTFKPLSGRTYTLHVDVQKQQYGSTCRMPAYVAVESTHISEKNLGGENYFFAALTFKDPAKISNYYIYTLSTNGGPFRFARAESDQFNDGLKVTHYITDQEKDLSPGDTITVRRYCVDQKTYQYWNEYQSNNLSNAAPGNPKSNISNNALGYFSVAPVMEYKLKITQ</sequence>
<protein>
    <submittedName>
        <fullName evidence="1">DUF4249 domain-containing protein</fullName>
    </submittedName>
</protein>
<dbReference type="RefSeq" id="WP_108635196.1">
    <property type="nucleotide sequence ID" value="NZ_QCXX01000005.1"/>
</dbReference>
<name>A0A363NQC1_9SPHI</name>
<dbReference type="EMBL" id="QCXX01000005">
    <property type="protein sequence ID" value="PUV22861.1"/>
    <property type="molecule type" value="Genomic_DNA"/>
</dbReference>
<organism evidence="1 2">
    <name type="scientific">Sphingobacterium athyrii</name>
    <dbReference type="NCBI Taxonomy" id="2152717"/>
    <lineage>
        <taxon>Bacteria</taxon>
        <taxon>Pseudomonadati</taxon>
        <taxon>Bacteroidota</taxon>
        <taxon>Sphingobacteriia</taxon>
        <taxon>Sphingobacteriales</taxon>
        <taxon>Sphingobacteriaceae</taxon>
        <taxon>Sphingobacterium</taxon>
    </lineage>
</organism>
<accession>A0A363NQC1</accession>
<dbReference type="OrthoDB" id="637707at2"/>
<dbReference type="PROSITE" id="PS51257">
    <property type="entry name" value="PROKAR_LIPOPROTEIN"/>
    <property type="match status" value="1"/>
</dbReference>
<dbReference type="InterPro" id="IPR025345">
    <property type="entry name" value="DUF4249"/>
</dbReference>